<feature type="domain" description="Transposase IS200-like" evidence="1">
    <location>
        <begin position="1"/>
        <end position="124"/>
    </location>
</feature>
<name>A0A0G1EW83_9BACT</name>
<dbReference type="GO" id="GO:0003677">
    <property type="term" value="F:DNA binding"/>
    <property type="evidence" value="ECO:0007669"/>
    <property type="project" value="InterPro"/>
</dbReference>
<proteinExistence type="predicted"/>
<protein>
    <submittedName>
        <fullName evidence="2">Transposase IS200-family protein</fullName>
    </submittedName>
</protein>
<evidence type="ECO:0000313" key="2">
    <source>
        <dbReference type="EMBL" id="KKS87281.1"/>
    </source>
</evidence>
<evidence type="ECO:0000313" key="3">
    <source>
        <dbReference type="Proteomes" id="UP000034050"/>
    </source>
</evidence>
<dbReference type="SMART" id="SM01321">
    <property type="entry name" value="Y1_Tnp"/>
    <property type="match status" value="1"/>
</dbReference>
<dbReference type="GO" id="GO:0006313">
    <property type="term" value="P:DNA transposition"/>
    <property type="evidence" value="ECO:0007669"/>
    <property type="project" value="InterPro"/>
</dbReference>
<dbReference type="Proteomes" id="UP000034050">
    <property type="component" value="Unassembled WGS sequence"/>
</dbReference>
<organism evidence="2 3">
    <name type="scientific">Candidatus Gottesmanbacteria bacterium GW2011_GWB1_43_11</name>
    <dbReference type="NCBI Taxonomy" id="1618446"/>
    <lineage>
        <taxon>Bacteria</taxon>
        <taxon>Candidatus Gottesmaniibacteriota</taxon>
    </lineage>
</organism>
<reference evidence="2 3" key="1">
    <citation type="journal article" date="2015" name="Nature">
        <title>rRNA introns, odd ribosomes, and small enigmatic genomes across a large radiation of phyla.</title>
        <authorList>
            <person name="Brown C.T."/>
            <person name="Hug L.A."/>
            <person name="Thomas B.C."/>
            <person name="Sharon I."/>
            <person name="Castelle C.J."/>
            <person name="Singh A."/>
            <person name="Wilkins M.J."/>
            <person name="Williams K.H."/>
            <person name="Banfield J.F."/>
        </authorList>
    </citation>
    <scope>NUCLEOTIDE SEQUENCE [LARGE SCALE GENOMIC DNA]</scope>
</reference>
<dbReference type="PANTHER" id="PTHR33360:SF2">
    <property type="entry name" value="TRANSPOSASE FOR INSERTION SEQUENCE ELEMENT IS200"/>
    <property type="match status" value="1"/>
</dbReference>
<dbReference type="SUPFAM" id="SSF143422">
    <property type="entry name" value="Transposase IS200-like"/>
    <property type="match status" value="1"/>
</dbReference>
<comment type="caution">
    <text evidence="2">The sequence shown here is derived from an EMBL/GenBank/DDBJ whole genome shotgun (WGS) entry which is preliminary data.</text>
</comment>
<evidence type="ECO:0000259" key="1">
    <source>
        <dbReference type="SMART" id="SM01321"/>
    </source>
</evidence>
<accession>A0A0G1EW83</accession>
<sequence length="138" mass="15923">MYYAKYHVCWCTKYRRRILNPGVAGYVRKILAKIVQSMAGVGIEELGIDDKERDHVHLVIVIPPKYGASDVVAKLKGESASLLRKKFPWLEKVYWKENLVWSPGFFLSTVGVNEKVIKQYVRWQGKQDSGQAQLKLRL</sequence>
<dbReference type="Gene3D" id="3.30.70.1290">
    <property type="entry name" value="Transposase IS200-like"/>
    <property type="match status" value="1"/>
</dbReference>
<dbReference type="InterPro" id="IPR036515">
    <property type="entry name" value="Transposase_17_sf"/>
</dbReference>
<dbReference type="NCBIfam" id="NF033573">
    <property type="entry name" value="transpos_IS200"/>
    <property type="match status" value="1"/>
</dbReference>
<gene>
    <name evidence="2" type="ORF">UV61_C0002G0002</name>
</gene>
<dbReference type="InterPro" id="IPR002686">
    <property type="entry name" value="Transposase_17"/>
</dbReference>
<dbReference type="AlphaFoldDB" id="A0A0G1EW83"/>
<dbReference type="Pfam" id="PF01797">
    <property type="entry name" value="Y1_Tnp"/>
    <property type="match status" value="1"/>
</dbReference>
<dbReference type="EMBL" id="LCFD01000002">
    <property type="protein sequence ID" value="KKS87281.1"/>
    <property type="molecule type" value="Genomic_DNA"/>
</dbReference>
<dbReference type="PANTHER" id="PTHR33360">
    <property type="entry name" value="TRANSPOSASE FOR INSERTION SEQUENCE ELEMENT IS200"/>
    <property type="match status" value="1"/>
</dbReference>
<dbReference type="GO" id="GO:0004803">
    <property type="term" value="F:transposase activity"/>
    <property type="evidence" value="ECO:0007669"/>
    <property type="project" value="InterPro"/>
</dbReference>